<feature type="active site" evidence="3">
    <location>
        <position position="244"/>
    </location>
</feature>
<name>A0A537LHF7_9BACT</name>
<dbReference type="EMBL" id="VBAJ01000179">
    <property type="protein sequence ID" value="TMJ07444.1"/>
    <property type="molecule type" value="Genomic_DNA"/>
</dbReference>
<evidence type="ECO:0000313" key="9">
    <source>
        <dbReference type="Proteomes" id="UP000318661"/>
    </source>
</evidence>
<dbReference type="InterPro" id="IPR016163">
    <property type="entry name" value="Ald_DH_C"/>
</dbReference>
<accession>A0A537LHF7</accession>
<dbReference type="SUPFAM" id="SSF53720">
    <property type="entry name" value="ALDH-like"/>
    <property type="match status" value="1"/>
</dbReference>
<dbReference type="InterPro" id="IPR016161">
    <property type="entry name" value="Ald_DH/histidinol_DH"/>
</dbReference>
<proteinExistence type="inferred from homology"/>
<evidence type="ECO:0000313" key="6">
    <source>
        <dbReference type="EMBL" id="TMJ07444.1"/>
    </source>
</evidence>
<protein>
    <submittedName>
        <fullName evidence="6">NAD-dependent succinate-semialdehyde dehydrogenase</fullName>
    </submittedName>
</protein>
<dbReference type="GO" id="GO:0009450">
    <property type="term" value="P:gamma-aminobutyric acid catabolic process"/>
    <property type="evidence" value="ECO:0007669"/>
    <property type="project" value="TreeGrafter"/>
</dbReference>
<evidence type="ECO:0000313" key="7">
    <source>
        <dbReference type="EMBL" id="TMJ08579.1"/>
    </source>
</evidence>
<reference evidence="8 9" key="1">
    <citation type="journal article" date="2019" name="Nat. Microbiol.">
        <title>Mediterranean grassland soil C-N compound turnover is dependent on rainfall and depth, and is mediated by genomically divergent microorganisms.</title>
        <authorList>
            <person name="Diamond S."/>
            <person name="Andeer P.F."/>
            <person name="Li Z."/>
            <person name="Crits-Christoph A."/>
            <person name="Burstein D."/>
            <person name="Anantharaman K."/>
            <person name="Lane K.R."/>
            <person name="Thomas B.C."/>
            <person name="Pan C."/>
            <person name="Northen T.R."/>
            <person name="Banfield J.F."/>
        </authorList>
    </citation>
    <scope>NUCLEOTIDE SEQUENCE [LARGE SCALE GENOMIC DNA]</scope>
    <source>
        <strain evidence="7">NP_1</strain>
        <strain evidence="6">NP_2</strain>
    </source>
</reference>
<organism evidence="6 9">
    <name type="scientific">Candidatus Segetimicrobium genomatis</name>
    <dbReference type="NCBI Taxonomy" id="2569760"/>
    <lineage>
        <taxon>Bacteria</taxon>
        <taxon>Bacillati</taxon>
        <taxon>Candidatus Sysuimicrobiota</taxon>
        <taxon>Candidatus Sysuimicrobiia</taxon>
        <taxon>Candidatus Sysuimicrobiales</taxon>
        <taxon>Candidatus Segetimicrobiaceae</taxon>
        <taxon>Candidatus Segetimicrobium</taxon>
    </lineage>
</organism>
<dbReference type="EMBL" id="VBAI01000187">
    <property type="protein sequence ID" value="TMJ08579.1"/>
    <property type="molecule type" value="Genomic_DNA"/>
</dbReference>
<keyword evidence="2 4" id="KW-0560">Oxidoreductase</keyword>
<dbReference type="FunFam" id="3.40.605.10:FF:000026">
    <property type="entry name" value="Aldehyde dehydrogenase, putative"/>
    <property type="match status" value="1"/>
</dbReference>
<evidence type="ECO:0000256" key="4">
    <source>
        <dbReference type="RuleBase" id="RU003345"/>
    </source>
</evidence>
<dbReference type="Gene3D" id="3.40.309.10">
    <property type="entry name" value="Aldehyde Dehydrogenase, Chain A, domain 2"/>
    <property type="match status" value="1"/>
</dbReference>
<comment type="similarity">
    <text evidence="1 4">Belongs to the aldehyde dehydrogenase family.</text>
</comment>
<dbReference type="Pfam" id="PF00171">
    <property type="entry name" value="Aldedh"/>
    <property type="match status" value="1"/>
</dbReference>
<dbReference type="FunFam" id="3.40.605.10:FF:000005">
    <property type="entry name" value="Succinate-semialdehyde dehydrogenase I"/>
    <property type="match status" value="1"/>
</dbReference>
<evidence type="ECO:0000256" key="1">
    <source>
        <dbReference type="ARBA" id="ARBA00009986"/>
    </source>
</evidence>
<comment type="caution">
    <text evidence="6">The sequence shown here is derived from an EMBL/GenBank/DDBJ whole genome shotgun (WGS) entry which is preliminary data.</text>
</comment>
<gene>
    <name evidence="7" type="ORF">E6G98_11885</name>
    <name evidence="6" type="ORF">E6G99_06720</name>
</gene>
<evidence type="ECO:0000259" key="5">
    <source>
        <dbReference type="Pfam" id="PF00171"/>
    </source>
</evidence>
<evidence type="ECO:0000256" key="2">
    <source>
        <dbReference type="ARBA" id="ARBA00023002"/>
    </source>
</evidence>
<sequence length="478" mass="51155">MYVGGAWVGAASGKTMRVTNPATGEALAELPDAGRDDAWKAVDEAAKAFAAWAATPGLERGKILRRIFELMTEQRDDLARLVTEENGKPFDEARREVAFATGYFSWFAEEARRVYGEIVPPPVSGKRLWVLRQPLGVVGAITPWNFPATMVTRKIAPALAAGCTVVLKPASATPLTALALARICEAAGLPSGVFNVLTSKNSGVIGQVFLDHPALRKIAFTGSTEVGKRLMAGASQQLKRVSFELGGNAPFIVFDDADLAPAADGAVGIKFLRVAGQSCICANRLYVQESIAAKFIPMFIERVNALKVAPGFEAGAQIGPLINAEILSKVDGLVQSAVHSGARLDTGGRRLTNGVYSKGLFYAPTVLTQVREEMAVAREEIFGPVAPVMTFNDEAEVIQRSNNTTFGLAAYFYTRDLRRAIRVAEALEYGMVGVNDATGYTHEIPFGGYKESGLGREGGKQGIEEYMEVKSISVGTSP</sequence>
<dbReference type="InterPro" id="IPR029510">
    <property type="entry name" value="Ald_DH_CS_GLU"/>
</dbReference>
<dbReference type="PROSITE" id="PS00687">
    <property type="entry name" value="ALDEHYDE_DEHYDR_GLU"/>
    <property type="match status" value="1"/>
</dbReference>
<dbReference type="Gene3D" id="3.40.605.10">
    <property type="entry name" value="Aldehyde Dehydrogenase, Chain A, domain 1"/>
    <property type="match status" value="1"/>
</dbReference>
<dbReference type="FunFam" id="3.40.309.10:FF:000004">
    <property type="entry name" value="Succinate-semialdehyde dehydrogenase I"/>
    <property type="match status" value="1"/>
</dbReference>
<dbReference type="CDD" id="cd07103">
    <property type="entry name" value="ALDH_F5_SSADH_GabD"/>
    <property type="match status" value="1"/>
</dbReference>
<dbReference type="AlphaFoldDB" id="A0A537LHF7"/>
<dbReference type="Proteomes" id="UP000318661">
    <property type="component" value="Unassembled WGS sequence"/>
</dbReference>
<dbReference type="PANTHER" id="PTHR43353">
    <property type="entry name" value="SUCCINATE-SEMIALDEHYDE DEHYDROGENASE, MITOCHONDRIAL"/>
    <property type="match status" value="1"/>
</dbReference>
<evidence type="ECO:0000256" key="3">
    <source>
        <dbReference type="PROSITE-ProRule" id="PRU10007"/>
    </source>
</evidence>
<dbReference type="Proteomes" id="UP000315217">
    <property type="component" value="Unassembled WGS sequence"/>
</dbReference>
<dbReference type="GO" id="GO:0004777">
    <property type="term" value="F:succinate-semialdehyde dehydrogenase (NAD+) activity"/>
    <property type="evidence" value="ECO:0007669"/>
    <property type="project" value="TreeGrafter"/>
</dbReference>
<dbReference type="InterPro" id="IPR015590">
    <property type="entry name" value="Aldehyde_DH_dom"/>
</dbReference>
<dbReference type="InterPro" id="IPR016162">
    <property type="entry name" value="Ald_DH_N"/>
</dbReference>
<dbReference type="InterPro" id="IPR050740">
    <property type="entry name" value="Aldehyde_DH_Superfamily"/>
</dbReference>
<dbReference type="PANTHER" id="PTHR43353:SF5">
    <property type="entry name" value="SUCCINATE-SEMIALDEHYDE DEHYDROGENASE, MITOCHONDRIAL"/>
    <property type="match status" value="1"/>
</dbReference>
<evidence type="ECO:0000313" key="8">
    <source>
        <dbReference type="Proteomes" id="UP000315217"/>
    </source>
</evidence>
<feature type="domain" description="Aldehyde dehydrogenase" evidence="5">
    <location>
        <begin position="7"/>
        <end position="472"/>
    </location>
</feature>